<gene>
    <name evidence="1" type="ORF">B840_00660</name>
</gene>
<dbReference type="STRING" id="1224162.B840_00660"/>
<dbReference type="AlphaFoldDB" id="A0A0B6TCV0"/>
<dbReference type="KEGG" id="cmq:B840_00660"/>
<evidence type="ECO:0000313" key="2">
    <source>
        <dbReference type="Proteomes" id="UP000031928"/>
    </source>
</evidence>
<dbReference type="OrthoDB" id="4421893at2"/>
<dbReference type="Proteomes" id="UP000031928">
    <property type="component" value="Chromosome"/>
</dbReference>
<keyword evidence="2" id="KW-1185">Reference proteome</keyword>
<organism evidence="1 2">
    <name type="scientific">Corynebacterium marinum DSM 44953</name>
    <dbReference type="NCBI Taxonomy" id="1224162"/>
    <lineage>
        <taxon>Bacteria</taxon>
        <taxon>Bacillati</taxon>
        <taxon>Actinomycetota</taxon>
        <taxon>Actinomycetes</taxon>
        <taxon>Mycobacteriales</taxon>
        <taxon>Corynebacteriaceae</taxon>
        <taxon>Corynebacterium</taxon>
    </lineage>
</organism>
<proteinExistence type="predicted"/>
<protein>
    <submittedName>
        <fullName evidence="1">Uncharacterized protein</fullName>
    </submittedName>
</protein>
<evidence type="ECO:0000313" key="1">
    <source>
        <dbReference type="EMBL" id="AJK67772.1"/>
    </source>
</evidence>
<dbReference type="EMBL" id="CP007790">
    <property type="protein sequence ID" value="AJK67772.1"/>
    <property type="molecule type" value="Genomic_DNA"/>
</dbReference>
<sequence length="81" mass="8424">MSTTTVINPLQVPAPDNIAGDGNAALDFLAGEFFLAKVYGNEDLEVLASAESLPTLATAAAAFDSDDMPANFRLVEHPADS</sequence>
<accession>A0A0B6TCV0</accession>
<dbReference type="HOGENOM" id="CLU_2568063_0_0_11"/>
<name>A0A0B6TCV0_9CORY</name>
<reference evidence="1 2" key="1">
    <citation type="submission" date="2014-05" db="EMBL/GenBank/DDBJ databases">
        <title>Complete genome sequence of Corynebacterium marinum DSM 44953.</title>
        <authorList>
            <person name="Schaffert L."/>
            <person name="Albersmeier A."/>
            <person name="Kalinowski J."/>
            <person name="Ruckert C."/>
        </authorList>
    </citation>
    <scope>NUCLEOTIDE SEQUENCE [LARGE SCALE GENOMIC DNA]</scope>
    <source>
        <strain evidence="1 2">DSM 44953</strain>
    </source>
</reference>
<dbReference type="RefSeq" id="WP_042620528.1">
    <property type="nucleotide sequence ID" value="NZ_CP007790.1"/>
</dbReference>